<dbReference type="PANTHER" id="PTHR47566:SF1">
    <property type="entry name" value="PROTEIN NUD1"/>
    <property type="match status" value="1"/>
</dbReference>
<dbReference type="InterPro" id="IPR001611">
    <property type="entry name" value="Leu-rich_rpt"/>
</dbReference>
<dbReference type="InterPro" id="IPR052574">
    <property type="entry name" value="CDIRP"/>
</dbReference>
<keyword evidence="2" id="KW-0677">Repeat</keyword>
<feature type="region of interest" description="Disordered" evidence="3">
    <location>
        <begin position="109"/>
        <end position="130"/>
    </location>
</feature>
<evidence type="ECO:0000256" key="3">
    <source>
        <dbReference type="SAM" id="MobiDB-lite"/>
    </source>
</evidence>
<evidence type="ECO:0000256" key="1">
    <source>
        <dbReference type="ARBA" id="ARBA00022614"/>
    </source>
</evidence>
<protein>
    <submittedName>
        <fullName evidence="4">Protein nud1</fullName>
    </submittedName>
</protein>
<name>A0ABR0KU67_9PEZI</name>
<feature type="non-terminal residue" evidence="4">
    <location>
        <position position="1"/>
    </location>
</feature>
<dbReference type="PANTHER" id="PTHR47566">
    <property type="match status" value="1"/>
</dbReference>
<sequence>LETKLYGLKNLELASCGLQILPADFAQQVPGLRYLNLNFNALQDLRPLLNITNLQDLHLAGNRLSRLRKSMAVLSRMKELRVVDMRGNPYTVGFYPPTSEMRLVSTKLDQNDDTSETREGLPRDPYLLPPANTEENKRYWQRLDEDTKLRRRVYELLLADFCRGLKTVDGLDWDRGKVQVKDGTWQRLMELGLVKDQEVRSRRGTKTSMQ</sequence>
<evidence type="ECO:0000313" key="5">
    <source>
        <dbReference type="Proteomes" id="UP001357485"/>
    </source>
</evidence>
<dbReference type="Gene3D" id="3.80.10.10">
    <property type="entry name" value="Ribonuclease Inhibitor"/>
    <property type="match status" value="1"/>
</dbReference>
<gene>
    <name evidence="4" type="primary">NUD1_1</name>
    <name evidence="4" type="ORF">LTR16_001068</name>
</gene>
<evidence type="ECO:0000313" key="4">
    <source>
        <dbReference type="EMBL" id="KAK5131041.1"/>
    </source>
</evidence>
<dbReference type="Pfam" id="PF13855">
    <property type="entry name" value="LRR_8"/>
    <property type="match status" value="1"/>
</dbReference>
<dbReference type="Proteomes" id="UP001357485">
    <property type="component" value="Unassembled WGS sequence"/>
</dbReference>
<reference evidence="4 5" key="1">
    <citation type="submission" date="2023-08" db="EMBL/GenBank/DDBJ databases">
        <title>Black Yeasts Isolated from many extreme environments.</title>
        <authorList>
            <person name="Coleine C."/>
            <person name="Stajich J.E."/>
            <person name="Selbmann L."/>
        </authorList>
    </citation>
    <scope>NUCLEOTIDE SEQUENCE [LARGE SCALE GENOMIC DNA]</scope>
    <source>
        <strain evidence="4 5">CCFEE 536</strain>
    </source>
</reference>
<evidence type="ECO:0000256" key="2">
    <source>
        <dbReference type="ARBA" id="ARBA00022737"/>
    </source>
</evidence>
<accession>A0ABR0KU67</accession>
<dbReference type="InterPro" id="IPR032675">
    <property type="entry name" value="LRR_dom_sf"/>
</dbReference>
<dbReference type="EMBL" id="JAVRRA010024664">
    <property type="protein sequence ID" value="KAK5131041.1"/>
    <property type="molecule type" value="Genomic_DNA"/>
</dbReference>
<keyword evidence="1" id="KW-0433">Leucine-rich repeat</keyword>
<organism evidence="4 5">
    <name type="scientific">Cryomyces antarcticus</name>
    <dbReference type="NCBI Taxonomy" id="329879"/>
    <lineage>
        <taxon>Eukaryota</taxon>
        <taxon>Fungi</taxon>
        <taxon>Dikarya</taxon>
        <taxon>Ascomycota</taxon>
        <taxon>Pezizomycotina</taxon>
        <taxon>Dothideomycetes</taxon>
        <taxon>Dothideomycetes incertae sedis</taxon>
        <taxon>Cryomyces</taxon>
    </lineage>
</organism>
<keyword evidence="5" id="KW-1185">Reference proteome</keyword>
<dbReference type="PROSITE" id="PS51450">
    <property type="entry name" value="LRR"/>
    <property type="match status" value="1"/>
</dbReference>
<proteinExistence type="predicted"/>
<comment type="caution">
    <text evidence="4">The sequence shown here is derived from an EMBL/GenBank/DDBJ whole genome shotgun (WGS) entry which is preliminary data.</text>
</comment>
<dbReference type="SUPFAM" id="SSF52075">
    <property type="entry name" value="Outer arm dynein light chain 1"/>
    <property type="match status" value="1"/>
</dbReference>